<reference evidence="2" key="1">
    <citation type="submission" date="2020-02" db="EMBL/GenBank/DDBJ databases">
        <authorList>
            <person name="Scholz U."/>
            <person name="Mascher M."/>
            <person name="Fiebig A."/>
        </authorList>
    </citation>
    <scope>NUCLEOTIDE SEQUENCE</scope>
</reference>
<dbReference type="EMBL" id="LR746276">
    <property type="protein sequence ID" value="CAA7407360.1"/>
    <property type="molecule type" value="Genomic_DNA"/>
</dbReference>
<accession>A0A7I8LBX1</accession>
<organism evidence="2 3">
    <name type="scientific">Spirodela intermedia</name>
    <name type="common">Intermediate duckweed</name>
    <dbReference type="NCBI Taxonomy" id="51605"/>
    <lineage>
        <taxon>Eukaryota</taxon>
        <taxon>Viridiplantae</taxon>
        <taxon>Streptophyta</taxon>
        <taxon>Embryophyta</taxon>
        <taxon>Tracheophyta</taxon>
        <taxon>Spermatophyta</taxon>
        <taxon>Magnoliopsida</taxon>
        <taxon>Liliopsida</taxon>
        <taxon>Araceae</taxon>
        <taxon>Lemnoideae</taxon>
        <taxon>Spirodela</taxon>
    </lineage>
</organism>
<dbReference type="AlphaFoldDB" id="A0A7I8LBX1"/>
<evidence type="ECO:0000313" key="3">
    <source>
        <dbReference type="Proteomes" id="UP000663760"/>
    </source>
</evidence>
<protein>
    <submittedName>
        <fullName evidence="2">Uncharacterized protein</fullName>
    </submittedName>
</protein>
<dbReference type="Proteomes" id="UP000663760">
    <property type="component" value="Chromosome 13"/>
</dbReference>
<keyword evidence="3" id="KW-1185">Reference proteome</keyword>
<feature type="region of interest" description="Disordered" evidence="1">
    <location>
        <begin position="19"/>
        <end position="62"/>
    </location>
</feature>
<evidence type="ECO:0000256" key="1">
    <source>
        <dbReference type="SAM" id="MobiDB-lite"/>
    </source>
</evidence>
<gene>
    <name evidence="2" type="ORF">SI8410_13018038</name>
</gene>
<sequence>MPHHAGSRRNIVRKHYIACQRDLPKEGSTTLSPSSGRRTKRADHSSKALSVVRGGRKNLADH</sequence>
<feature type="compositionally biased region" description="Polar residues" evidence="1">
    <location>
        <begin position="27"/>
        <end position="36"/>
    </location>
</feature>
<evidence type="ECO:0000313" key="2">
    <source>
        <dbReference type="EMBL" id="CAA7407360.1"/>
    </source>
</evidence>
<name>A0A7I8LBX1_SPIIN</name>
<proteinExistence type="predicted"/>